<feature type="domain" description="Glycine cleavage system P-protein N-terminal" evidence="9">
    <location>
        <begin position="498"/>
        <end position="759"/>
    </location>
</feature>
<evidence type="ECO:0000256" key="7">
    <source>
        <dbReference type="ARBA" id="ARBA00049026"/>
    </source>
</evidence>
<organism evidence="11 12">
    <name type="scientific">Paraburkholderia kururiensis</name>
    <dbReference type="NCBI Taxonomy" id="984307"/>
    <lineage>
        <taxon>Bacteria</taxon>
        <taxon>Pseudomonadati</taxon>
        <taxon>Pseudomonadota</taxon>
        <taxon>Betaproteobacteria</taxon>
        <taxon>Burkholderiales</taxon>
        <taxon>Burkholderiaceae</taxon>
        <taxon>Paraburkholderia</taxon>
    </lineage>
</organism>
<dbReference type="InterPro" id="IPR015421">
    <property type="entry name" value="PyrdxlP-dep_Trfase_major"/>
</dbReference>
<dbReference type="InterPro" id="IPR015422">
    <property type="entry name" value="PyrdxlP-dep_Trfase_small"/>
</dbReference>
<comment type="function">
    <text evidence="2 8">The glycine cleavage system catalyzes the degradation of glycine. The P protein binds the alpha-amino group of glycine through its pyridoxal phosphate cofactor; CO(2) is released and the remaining methylamine moiety is then transferred to the lipoamide cofactor of the H protein.</text>
</comment>
<dbReference type="PANTHER" id="PTHR11773">
    <property type="entry name" value="GLYCINE DEHYDROGENASE, DECARBOXYLATING"/>
    <property type="match status" value="1"/>
</dbReference>
<evidence type="ECO:0000259" key="9">
    <source>
        <dbReference type="Pfam" id="PF02347"/>
    </source>
</evidence>
<evidence type="ECO:0000259" key="10">
    <source>
        <dbReference type="Pfam" id="PF21478"/>
    </source>
</evidence>
<dbReference type="InterPro" id="IPR020581">
    <property type="entry name" value="GDC_P"/>
</dbReference>
<dbReference type="Gene3D" id="3.40.640.10">
    <property type="entry name" value="Type I PLP-dependent aspartate aminotransferase-like (Major domain)"/>
    <property type="match status" value="2"/>
</dbReference>
<keyword evidence="5 8" id="KW-0663">Pyridoxal phosphate</keyword>
<sequence length="983" mass="105133">MKLDHPDHLMNRTPLSLAALEVHDAFAERHIGPDAAGQQAMLDVLGFASRAALIDAVIPKAIRRAEPLPLGPFAQPLSEAEALAALRELANKNQVFRTYIGQGYYNAHTPPVILRNVLENPAWYTAYTPYQPEISQGRLEALLNFQQMVTDLTGLAISNASLLDEATAAAEAMTLLQRVGKPKSNVFYVADDVLPQTIEVVKTRATPVGIEVKVGPAADAASANAFGVLLQYPGVNGDVRDYRALAEAIHAAGGHVVAAADLLALTVLTPPGEWGADVAVGNAQRFGVPVGFGGPHAAYLAVRDEFKRQMPGRLVGVTVDAQGKPALRLALQTREQHIRREKATSNVCTAQALLAIMASMYAVYHGPRGLKTIALRVNRIASLLAAGAKKLGYTLVNETFFDTLTFETGARTQALHDAALARRINLRHVNDTRVGVSIDETTTRADLADLLAVFAQAAFATDVPQVDVLDAELTASASGALGSVPAGLERTSAYLTHHVFNRHHSETEMLRYLRSLADKDLALDRSMIPLGSCTMKLNATSEMLPVTWPEFGQIHPFAPAEQTVGYREMIDQLEQMLVAATGYAAVSLQPNAGSQGEYAGLLVIHAYHASRGEGHRNVCLIPASAHGTNPASAHMAGMQVVVVACDAQGNVDIEDLKAKAAQHADKLAAIMITYPSTHGVFEQNVREICEIVHAHGGQVYVDGANMNAMVGLTAPGQFGGDVSHLNLHKTFCIPHGGGGPGVGPVAVGAHLAQFLPNQLSSGYRRAEQGIGAVSAAPYGSASILPISWMYIAMMGAKNLTAATETAILNANYVAKKLAPHYPVLYSGPGGLVAHECILDLRPIKETSGITVDDVAKRLADYGFHAPTMSFPVPGTLMVEPTESESKEELDRFIDAMIAIREEIRAVEEGRADREDNPLKHAPHTAAVVTANEWPHAYSRETAAYPVPSLLANKYWPPVGRADNVYGDRNLFCSCVPVSDYADS</sequence>
<dbReference type="NCBIfam" id="TIGR00461">
    <property type="entry name" value="gcvP"/>
    <property type="match status" value="1"/>
</dbReference>
<evidence type="ECO:0000256" key="3">
    <source>
        <dbReference type="ARBA" id="ARBA00010756"/>
    </source>
</evidence>
<dbReference type="EMBL" id="CP139965">
    <property type="protein sequence ID" value="WQD76202.1"/>
    <property type="molecule type" value="Genomic_DNA"/>
</dbReference>
<evidence type="ECO:0000256" key="6">
    <source>
        <dbReference type="ARBA" id="ARBA00023002"/>
    </source>
</evidence>
<feature type="modified residue" description="N6-(pyridoxal phosphate)lysine" evidence="8">
    <location>
        <position position="729"/>
    </location>
</feature>
<evidence type="ECO:0000256" key="5">
    <source>
        <dbReference type="ARBA" id="ARBA00022898"/>
    </source>
</evidence>
<dbReference type="EC" id="1.4.4.2" evidence="8"/>
<feature type="domain" description="Glycine dehydrogenase C-terminal" evidence="10">
    <location>
        <begin position="802"/>
        <end position="923"/>
    </location>
</feature>
<dbReference type="InterPro" id="IPR049316">
    <property type="entry name" value="GDC-P_C"/>
</dbReference>
<dbReference type="Gene3D" id="3.90.1150.10">
    <property type="entry name" value="Aspartate Aminotransferase, domain 1"/>
    <property type="match status" value="2"/>
</dbReference>
<evidence type="ECO:0000256" key="4">
    <source>
        <dbReference type="ARBA" id="ARBA00011690"/>
    </source>
</evidence>
<dbReference type="InterPro" id="IPR015424">
    <property type="entry name" value="PyrdxlP-dep_Trfase"/>
</dbReference>
<comment type="subunit">
    <text evidence="4 8">The glycine cleavage system is composed of four proteins: P, T, L and H.</text>
</comment>
<dbReference type="Proteomes" id="UP001325479">
    <property type="component" value="Chromosome"/>
</dbReference>
<evidence type="ECO:0000313" key="11">
    <source>
        <dbReference type="EMBL" id="WQD76202.1"/>
    </source>
</evidence>
<dbReference type="InterPro" id="IPR003437">
    <property type="entry name" value="GcvP"/>
</dbReference>
<dbReference type="Pfam" id="PF21478">
    <property type="entry name" value="GcvP2_C"/>
    <property type="match status" value="1"/>
</dbReference>
<comment type="catalytic activity">
    <reaction evidence="7 8">
        <text>N(6)-[(R)-lipoyl]-L-lysyl-[glycine-cleavage complex H protein] + glycine + H(+) = N(6)-[(R)-S(8)-aminomethyldihydrolipoyl]-L-lysyl-[glycine-cleavage complex H protein] + CO2</text>
        <dbReference type="Rhea" id="RHEA:24304"/>
        <dbReference type="Rhea" id="RHEA-COMP:10494"/>
        <dbReference type="Rhea" id="RHEA-COMP:10495"/>
        <dbReference type="ChEBI" id="CHEBI:15378"/>
        <dbReference type="ChEBI" id="CHEBI:16526"/>
        <dbReference type="ChEBI" id="CHEBI:57305"/>
        <dbReference type="ChEBI" id="CHEBI:83099"/>
        <dbReference type="ChEBI" id="CHEBI:83143"/>
        <dbReference type="EC" id="1.4.4.2"/>
    </reaction>
</comment>
<gene>
    <name evidence="8 11" type="primary">gcvP</name>
    <name evidence="11" type="ORF">U0042_19060</name>
</gene>
<dbReference type="NCBIfam" id="NF003346">
    <property type="entry name" value="PRK04366.1"/>
    <property type="match status" value="1"/>
</dbReference>
<comment type="similarity">
    <text evidence="3 8">Belongs to the GcvP family.</text>
</comment>
<dbReference type="Pfam" id="PF02347">
    <property type="entry name" value="GDC-P"/>
    <property type="match status" value="2"/>
</dbReference>
<name>A0ABZ0WFZ3_9BURK</name>
<evidence type="ECO:0000313" key="12">
    <source>
        <dbReference type="Proteomes" id="UP001325479"/>
    </source>
</evidence>
<dbReference type="PANTHER" id="PTHR11773:SF1">
    <property type="entry name" value="GLYCINE DEHYDROGENASE (DECARBOXYLATING), MITOCHONDRIAL"/>
    <property type="match status" value="1"/>
</dbReference>
<dbReference type="RefSeq" id="WP_114813848.1">
    <property type="nucleotide sequence ID" value="NZ_CP139965.1"/>
</dbReference>
<evidence type="ECO:0000256" key="1">
    <source>
        <dbReference type="ARBA" id="ARBA00001933"/>
    </source>
</evidence>
<keyword evidence="12" id="KW-1185">Reference proteome</keyword>
<keyword evidence="6 8" id="KW-0560">Oxidoreductase</keyword>
<dbReference type="GO" id="GO:0004375">
    <property type="term" value="F:glycine dehydrogenase (decarboxylating) activity"/>
    <property type="evidence" value="ECO:0007669"/>
    <property type="project" value="UniProtKB-EC"/>
</dbReference>
<feature type="domain" description="Glycine cleavage system P-protein N-terminal" evidence="9">
    <location>
        <begin position="28"/>
        <end position="454"/>
    </location>
</feature>
<protein>
    <recommendedName>
        <fullName evidence="8">Glycine dehydrogenase (decarboxylating)</fullName>
        <ecNumber evidence="8">1.4.4.2</ecNumber>
    </recommendedName>
    <alternativeName>
        <fullName evidence="8">Glycine cleavage system P-protein</fullName>
    </alternativeName>
    <alternativeName>
        <fullName evidence="8">Glycine decarboxylase</fullName>
    </alternativeName>
    <alternativeName>
        <fullName evidence="8">Glycine dehydrogenase (aminomethyl-transferring)</fullName>
    </alternativeName>
</protein>
<evidence type="ECO:0000256" key="2">
    <source>
        <dbReference type="ARBA" id="ARBA00003788"/>
    </source>
</evidence>
<comment type="cofactor">
    <cofactor evidence="1 8">
        <name>pyridoxal 5'-phosphate</name>
        <dbReference type="ChEBI" id="CHEBI:597326"/>
    </cofactor>
</comment>
<dbReference type="SUPFAM" id="SSF53383">
    <property type="entry name" value="PLP-dependent transferases"/>
    <property type="match status" value="2"/>
</dbReference>
<proteinExistence type="inferred from homology"/>
<reference evidence="11 12" key="1">
    <citation type="submission" date="2023-12" db="EMBL/GenBank/DDBJ databases">
        <title>Genome sequencing and assembly of bacterial species from a model synthetic community.</title>
        <authorList>
            <person name="Hogle S.L."/>
        </authorList>
    </citation>
    <scope>NUCLEOTIDE SEQUENCE [LARGE SCALE GENOMIC DNA]</scope>
    <source>
        <strain evidence="11 12">HAMBI 2494</strain>
    </source>
</reference>
<dbReference type="InterPro" id="IPR049315">
    <property type="entry name" value="GDC-P_N"/>
</dbReference>
<dbReference type="CDD" id="cd00613">
    <property type="entry name" value="GDC-P"/>
    <property type="match status" value="2"/>
</dbReference>
<accession>A0ABZ0WFZ3</accession>
<dbReference type="HAMAP" id="MF_00711">
    <property type="entry name" value="GcvP"/>
    <property type="match status" value="1"/>
</dbReference>
<evidence type="ECO:0000256" key="8">
    <source>
        <dbReference type="HAMAP-Rule" id="MF_00711"/>
    </source>
</evidence>